<organism evidence="2 3">
    <name type="scientific">Pedobacter soli</name>
    <dbReference type="NCBI Taxonomy" id="390242"/>
    <lineage>
        <taxon>Bacteria</taxon>
        <taxon>Pseudomonadati</taxon>
        <taxon>Bacteroidota</taxon>
        <taxon>Sphingobacteriia</taxon>
        <taxon>Sphingobacteriales</taxon>
        <taxon>Sphingobacteriaceae</taxon>
        <taxon>Pedobacter</taxon>
    </lineage>
</organism>
<dbReference type="Proteomes" id="UP000199455">
    <property type="component" value="Unassembled WGS sequence"/>
</dbReference>
<dbReference type="PANTHER" id="PTHR11261:SF3">
    <property type="entry name" value="RETINOL-BINDING PROTEIN 3"/>
    <property type="match status" value="1"/>
</dbReference>
<dbReference type="STRING" id="390242.SAMN04488024_105356"/>
<dbReference type="Pfam" id="PF11918">
    <property type="entry name" value="Peptidase_S41_N"/>
    <property type="match status" value="1"/>
</dbReference>
<dbReference type="CDD" id="cd07563">
    <property type="entry name" value="Peptidase_S41_IRBP"/>
    <property type="match status" value="1"/>
</dbReference>
<evidence type="ECO:0000259" key="1">
    <source>
        <dbReference type="SMART" id="SM00245"/>
    </source>
</evidence>
<dbReference type="InterPro" id="IPR005151">
    <property type="entry name" value="Tail-specific_protease"/>
</dbReference>
<sequence length="464" mass="52279">MTNPEIKKGKGLTLFCVLMLANTWLLSAQTVTKQYVDTIVHRLSDQLEAHYPFPEISARYKQKLLARLQEGAYHNLLEEQLAKQLTTDLNAVHKDRHLNIIRDSLAYRAAITPASASPDKQPPEELAYEGNYGFDKVEIDHFLSTAYISVPGPWHAVPEAFAAATAAMNLATGSKHIIIDIRRNGGGSGAMGRYLASYFYATGNDQYYLYGFHKDKSQDEQEWTLPFVPGKTAPDAKLYILTGRNTGSAAEGFAFAMQRLKRGVVIGDTTAGAGIAGSYVPLQCNLMLFLPVKMIVAPHTIKGWEGDGVIPDTATGKQDAWLRTRKIIIQDLLKNEKDEERKEMLTWRLEDFLIGDTRPIDWARYNRLPFQYSEKISIRKKDGLLWYGITEKNKTTNYYQMQEIKPDVLLIKDLLPELGANAARLYINRDTRGNIVAITRKTYLRQENNKIVTGSSLSRSTKQP</sequence>
<dbReference type="GO" id="GO:0006508">
    <property type="term" value="P:proteolysis"/>
    <property type="evidence" value="ECO:0007669"/>
    <property type="project" value="InterPro"/>
</dbReference>
<dbReference type="InterPro" id="IPR029045">
    <property type="entry name" value="ClpP/crotonase-like_dom_sf"/>
</dbReference>
<evidence type="ECO:0000313" key="2">
    <source>
        <dbReference type="EMBL" id="SDD40981.1"/>
    </source>
</evidence>
<name>A0A1G6UI85_9SPHI</name>
<dbReference type="RefSeq" id="WP_090769395.1">
    <property type="nucleotide sequence ID" value="NZ_FMZH01000005.1"/>
</dbReference>
<protein>
    <submittedName>
        <fullName evidence="2">N-terminal domain of Peptidase_S41</fullName>
    </submittedName>
</protein>
<dbReference type="PANTHER" id="PTHR11261">
    <property type="entry name" value="INTERPHOTORECEPTOR RETINOID-BINDING PROTEIN"/>
    <property type="match status" value="1"/>
</dbReference>
<feature type="domain" description="Tail specific protease" evidence="1">
    <location>
        <begin position="104"/>
        <end position="316"/>
    </location>
</feature>
<dbReference type="EMBL" id="FMZH01000005">
    <property type="protein sequence ID" value="SDD40981.1"/>
    <property type="molecule type" value="Genomic_DNA"/>
</dbReference>
<dbReference type="Gene3D" id="3.30.750.44">
    <property type="match status" value="1"/>
</dbReference>
<evidence type="ECO:0000313" key="3">
    <source>
        <dbReference type="Proteomes" id="UP000199455"/>
    </source>
</evidence>
<gene>
    <name evidence="2" type="ORF">SAMN04488024_105356</name>
</gene>
<reference evidence="3" key="1">
    <citation type="submission" date="2016-10" db="EMBL/GenBank/DDBJ databases">
        <authorList>
            <person name="Varghese N."/>
            <person name="Submissions S."/>
        </authorList>
    </citation>
    <scope>NUCLEOTIDE SEQUENCE [LARGE SCALE GENOMIC DNA]</scope>
    <source>
        <strain evidence="3">DSM 18609</strain>
    </source>
</reference>
<dbReference type="Pfam" id="PF03572">
    <property type="entry name" value="Peptidase_S41"/>
    <property type="match status" value="1"/>
</dbReference>
<keyword evidence="3" id="KW-1185">Reference proteome</keyword>
<dbReference type="GO" id="GO:0008236">
    <property type="term" value="F:serine-type peptidase activity"/>
    <property type="evidence" value="ECO:0007669"/>
    <property type="project" value="InterPro"/>
</dbReference>
<proteinExistence type="predicted"/>
<dbReference type="SMART" id="SM00245">
    <property type="entry name" value="TSPc"/>
    <property type="match status" value="1"/>
</dbReference>
<dbReference type="Gene3D" id="3.90.226.10">
    <property type="entry name" value="2-enoyl-CoA Hydratase, Chain A, domain 1"/>
    <property type="match status" value="1"/>
</dbReference>
<dbReference type="AlphaFoldDB" id="A0A1G6UI85"/>
<dbReference type="SUPFAM" id="SSF52096">
    <property type="entry name" value="ClpP/crotonase"/>
    <property type="match status" value="1"/>
</dbReference>
<accession>A0A1G6UI85</accession>